<gene>
    <name evidence="1" type="ordered locus">Thit_1395</name>
</gene>
<protein>
    <recommendedName>
        <fullName evidence="3">Terminase B</fullName>
    </recommendedName>
</protein>
<dbReference type="HOGENOM" id="CLU_027398_1_0_9"/>
<name>D3T351_THEIA</name>
<dbReference type="EMBL" id="CP001936">
    <property type="protein sequence ID" value="ADD02653.1"/>
    <property type="molecule type" value="Genomic_DNA"/>
</dbReference>
<dbReference type="AlphaFoldDB" id="D3T351"/>
<dbReference type="RefSeq" id="WP_004405536.1">
    <property type="nucleotide sequence ID" value="NC_013921.1"/>
</dbReference>
<dbReference type="KEGG" id="tit:Thit_1395"/>
<evidence type="ECO:0000313" key="2">
    <source>
        <dbReference type="Proteomes" id="UP000001552"/>
    </source>
</evidence>
<dbReference type="Gene3D" id="3.40.50.300">
    <property type="entry name" value="P-loop containing nucleotide triphosphate hydrolases"/>
    <property type="match status" value="1"/>
</dbReference>
<dbReference type="Gene3D" id="3.30.420.240">
    <property type="match status" value="1"/>
</dbReference>
<evidence type="ECO:0000313" key="1">
    <source>
        <dbReference type="EMBL" id="ADD02653.1"/>
    </source>
</evidence>
<dbReference type="Proteomes" id="UP000001552">
    <property type="component" value="Chromosome"/>
</dbReference>
<dbReference type="eggNOG" id="COG0507">
    <property type="taxonomic scope" value="Bacteria"/>
</dbReference>
<dbReference type="SUPFAM" id="SSF52540">
    <property type="entry name" value="P-loop containing nucleoside triphosphate hydrolases"/>
    <property type="match status" value="1"/>
</dbReference>
<sequence>MKMNKTQAKKVLDRARNDPVFFVRCVLKGDPWEKQEEILKAVRDHKRVAVRACHGVGKTKVAAWVALWFLYTHHNSKVITTAPTWHQVENLLWREIHAAHAASRIPLGGKVLQTQIELGEQWFALGLSTDKPERFQGFHAEHILLIVDEASGVEQYTFDAAEGFLTSIGAKLLLIGNPTQLSGEFYNAFRSPLYHKIHISAFDSPNLKAGKIVRPYLVTPEWVEDKRLKWGEDSPLWYSRVLGEFPEQGNDTLIPLAWIEAAQQRWHMTEAGEPVEIGADVARYGTDTTVIMLRRGDKAEIVYQLRGQDTMEVTGKVIDAFKKTGANVIKIDVVGIGAGVVDRLKEQGYPVQGLNVGESATDKGRFVNKRAEWYWALRERFQEGTIAIPPDDELASQLASLKYKFDSRGRIQIESKEELRRRGLPSPDKADALMLAFSSTGMKPVDEKIKDIFRRASFYD</sequence>
<evidence type="ECO:0008006" key="3">
    <source>
        <dbReference type="Google" id="ProtNLM"/>
    </source>
</evidence>
<accession>D3T351</accession>
<dbReference type="OrthoDB" id="9775154at2"/>
<reference evidence="1" key="1">
    <citation type="submission" date="2010-02" db="EMBL/GenBank/DDBJ databases">
        <title>Complete sequence of Thermoanaerobacter italicus Ab9.</title>
        <authorList>
            <consortium name="US DOE Joint Genome Institute"/>
            <person name="Lucas S."/>
            <person name="Copeland A."/>
            <person name="Lapidus A."/>
            <person name="Cheng J.-F."/>
            <person name="Bruce D."/>
            <person name="Goodwin L."/>
            <person name="Pitluck S."/>
            <person name="Chertkov O."/>
            <person name="Detter J.C."/>
            <person name="Han C."/>
            <person name="Tapia R."/>
            <person name="Land M."/>
            <person name="Hauser L."/>
            <person name="Kyrpides N."/>
            <person name="Mikhailova N."/>
            <person name="Hemme C.L."/>
            <person name="Woyke T."/>
        </authorList>
    </citation>
    <scope>NUCLEOTIDE SEQUENCE [LARGE SCALE GENOMIC DNA]</scope>
    <source>
        <strain evidence="1">Ab9</strain>
    </source>
</reference>
<proteinExistence type="predicted"/>
<dbReference type="Pfam" id="PF13604">
    <property type="entry name" value="AAA_30"/>
    <property type="match status" value="1"/>
</dbReference>
<keyword evidence="2" id="KW-1185">Reference proteome</keyword>
<organism evidence="1 2">
    <name type="scientific">Thermoanaerobacter italicus (strain DSM 9252 / Ab9)</name>
    <dbReference type="NCBI Taxonomy" id="580331"/>
    <lineage>
        <taxon>Bacteria</taxon>
        <taxon>Bacillati</taxon>
        <taxon>Bacillota</taxon>
        <taxon>Clostridia</taxon>
        <taxon>Thermoanaerobacterales</taxon>
        <taxon>Thermoanaerobacteraceae</taxon>
        <taxon>Thermoanaerobacter</taxon>
    </lineage>
</organism>
<dbReference type="InterPro" id="IPR027417">
    <property type="entry name" value="P-loop_NTPase"/>
</dbReference>